<keyword evidence="3 7" id="KW-1003">Cell membrane</keyword>
<evidence type="ECO:0000256" key="3">
    <source>
        <dbReference type="ARBA" id="ARBA00022475"/>
    </source>
</evidence>
<comment type="caution">
    <text evidence="7">Lacks conserved residue(s) required for the propagation of feature annotation.</text>
</comment>
<feature type="domain" description="VTT" evidence="8">
    <location>
        <begin position="60"/>
        <end position="176"/>
    </location>
</feature>
<reference evidence="9" key="1">
    <citation type="submission" date="2020-02" db="EMBL/GenBank/DDBJ databases">
        <authorList>
            <person name="Meier V. D."/>
        </authorList>
    </citation>
    <scope>NUCLEOTIDE SEQUENCE</scope>
    <source>
        <strain evidence="9">AVDCRST_MAG53</strain>
    </source>
</reference>
<dbReference type="PANTHER" id="PTHR12677">
    <property type="entry name" value="GOLGI APPARATUS MEMBRANE PROTEIN TVP38-RELATED"/>
    <property type="match status" value="1"/>
</dbReference>
<feature type="transmembrane region" description="Helical" evidence="7">
    <location>
        <begin position="78"/>
        <end position="100"/>
    </location>
</feature>
<name>A0A6J4SN46_9ACTN</name>
<dbReference type="InterPro" id="IPR032816">
    <property type="entry name" value="VTT_dom"/>
</dbReference>
<dbReference type="PANTHER" id="PTHR12677:SF58">
    <property type="entry name" value="TVP38_TMEM64 FAMILY MEMBRANE PROTEIN RV0625C"/>
    <property type="match status" value="1"/>
</dbReference>
<dbReference type="InterPro" id="IPR015414">
    <property type="entry name" value="TMEM64"/>
</dbReference>
<comment type="subcellular location">
    <subcellularLocation>
        <location evidence="1 7">Cell membrane</location>
        <topology evidence="1 7">Multi-pass membrane protein</topology>
    </subcellularLocation>
</comment>
<keyword evidence="6 7" id="KW-0472">Membrane</keyword>
<keyword evidence="5 7" id="KW-1133">Transmembrane helix</keyword>
<keyword evidence="4 7" id="KW-0812">Transmembrane</keyword>
<dbReference type="AlphaFoldDB" id="A0A6J4SN46"/>
<evidence type="ECO:0000313" key="9">
    <source>
        <dbReference type="EMBL" id="CAA9498790.1"/>
    </source>
</evidence>
<organism evidence="9">
    <name type="scientific">uncultured Solirubrobacteraceae bacterium</name>
    <dbReference type="NCBI Taxonomy" id="1162706"/>
    <lineage>
        <taxon>Bacteria</taxon>
        <taxon>Bacillati</taxon>
        <taxon>Actinomycetota</taxon>
        <taxon>Thermoleophilia</taxon>
        <taxon>Solirubrobacterales</taxon>
        <taxon>Solirubrobacteraceae</taxon>
        <taxon>environmental samples</taxon>
    </lineage>
</organism>
<feature type="transmembrane region" description="Helical" evidence="7">
    <location>
        <begin position="44"/>
        <end position="66"/>
    </location>
</feature>
<evidence type="ECO:0000256" key="7">
    <source>
        <dbReference type="RuleBase" id="RU366058"/>
    </source>
</evidence>
<proteinExistence type="inferred from homology"/>
<evidence type="ECO:0000259" key="8">
    <source>
        <dbReference type="Pfam" id="PF09335"/>
    </source>
</evidence>
<accession>A0A6J4SN46</accession>
<feature type="transmembrane region" description="Helical" evidence="7">
    <location>
        <begin position="185"/>
        <end position="208"/>
    </location>
</feature>
<evidence type="ECO:0000256" key="4">
    <source>
        <dbReference type="ARBA" id="ARBA00022692"/>
    </source>
</evidence>
<dbReference type="Pfam" id="PF09335">
    <property type="entry name" value="VTT_dom"/>
    <property type="match status" value="1"/>
</dbReference>
<comment type="similarity">
    <text evidence="2 7">Belongs to the TVP38/TMEM64 family.</text>
</comment>
<evidence type="ECO:0000256" key="6">
    <source>
        <dbReference type="ARBA" id="ARBA00023136"/>
    </source>
</evidence>
<dbReference type="GO" id="GO:0005886">
    <property type="term" value="C:plasma membrane"/>
    <property type="evidence" value="ECO:0007669"/>
    <property type="project" value="UniProtKB-SubCell"/>
</dbReference>
<protein>
    <recommendedName>
        <fullName evidence="7">TVP38/TMEM64 family membrane protein</fullName>
    </recommendedName>
</protein>
<evidence type="ECO:0000256" key="5">
    <source>
        <dbReference type="ARBA" id="ARBA00022989"/>
    </source>
</evidence>
<evidence type="ECO:0000256" key="1">
    <source>
        <dbReference type="ARBA" id="ARBA00004651"/>
    </source>
</evidence>
<sequence length="215" mass="21934">MPSAKARLGAFVALLSVLAVAVLLLAPISENALRDTIRPFGVAAPLAYVVISALLGSLFVPGPILAGGSGLLFGTTTGFLVTLTATLVSSTIAVLAARVVGREGVEDLESPRVKVIERLLQRYGVGAVIVQRLLPGVPDAPCSYLFGLAGLRVWQVALGTLIGAAPRAFSYTAIGDGLGAGSRTIAIIGLVTLGITSVVGLAVGALAVRRTRPER</sequence>
<dbReference type="EMBL" id="CADCVR010000058">
    <property type="protein sequence ID" value="CAA9498790.1"/>
    <property type="molecule type" value="Genomic_DNA"/>
</dbReference>
<gene>
    <name evidence="9" type="ORF">AVDCRST_MAG53-2283</name>
</gene>
<evidence type="ECO:0000256" key="2">
    <source>
        <dbReference type="ARBA" id="ARBA00008640"/>
    </source>
</evidence>